<sequence length="601" mass="67711">MAEGKITENLPVLPREVEQVISRLEAAGFEAYAVGGCVRDALLLREPEDWDITTSALPEQVKELFGRTVDTGIAHGTVTVLIQGKGFEVTTYRIDGEYRDGRHPDQVEFTRNLEEDLKRRDFTINAMAYNPSRGLADLFGGRADLKSGVIRCVGAAEERFSEDALRILRAVRFAGQLGFEIEEKTFEAMKKLAPSLRRISQERIQTELTKLLLSDHPERLLTAAEAGITAVVLPELDACLGLPQRNPYHCMDVGRHSVETARQVEKNKVLRWTALLHDIGKPLTHVESNGWDSYPGHAETGAALAEKILRRLKFDHDTVKGVTKLTRYHAYHFRQTRACVRKVMSLVGKEMFPRLLEVMRADTMAKSRRAKEEYLPAIVQLESLYREVLEKGECFCLPMLSVKGADLIEAGVSPGPELGEMLSAMLDWVLRRPEENDKKILISHFQQRVRTEIFREEDARETARMIRRVLLEVNTADYPEDEMRRLAEWYTEENVCWLAEEGCLYLAREGGRILGCGAAVPEGGACVLRAIFVLPEAQKKGTGRLLLQALETDPLALEAGECRLHASLTARGFYEKMDYEHSGGDPELKDGCYEMKKKLAP</sequence>
<dbReference type="Pfam" id="PF13673">
    <property type="entry name" value="Acetyltransf_10"/>
    <property type="match status" value="1"/>
</dbReference>
<keyword evidence="8" id="KW-0694">RNA-binding</keyword>
<evidence type="ECO:0000256" key="8">
    <source>
        <dbReference type="RuleBase" id="RU003953"/>
    </source>
</evidence>
<evidence type="ECO:0000259" key="9">
    <source>
        <dbReference type="PROSITE" id="PS51186"/>
    </source>
</evidence>
<dbReference type="RefSeq" id="WP_165388919.1">
    <property type="nucleotide sequence ID" value="NZ_SGXF01000005.1"/>
</dbReference>
<dbReference type="CDD" id="cd04301">
    <property type="entry name" value="NAT_SF"/>
    <property type="match status" value="1"/>
</dbReference>
<dbReference type="CDD" id="cd00077">
    <property type="entry name" value="HDc"/>
    <property type="match status" value="1"/>
</dbReference>
<dbReference type="AlphaFoldDB" id="A0A4Q7P2U2"/>
<dbReference type="InterPro" id="IPR043519">
    <property type="entry name" value="NT_sf"/>
</dbReference>
<keyword evidence="3" id="KW-0819">tRNA processing</keyword>
<evidence type="ECO:0000313" key="10">
    <source>
        <dbReference type="EMBL" id="RZS94105.1"/>
    </source>
</evidence>
<dbReference type="Pfam" id="PF12627">
    <property type="entry name" value="PolyA_pol_RNAbd"/>
    <property type="match status" value="1"/>
</dbReference>
<protein>
    <submittedName>
        <fullName evidence="10">tRNA nucleotidyltransferase (CCA-adding enzyme)</fullName>
    </submittedName>
</protein>
<dbReference type="CDD" id="cd05398">
    <property type="entry name" value="NT_ClassII-CCAase"/>
    <property type="match status" value="1"/>
</dbReference>
<keyword evidence="7" id="KW-0460">Magnesium</keyword>
<evidence type="ECO:0000256" key="2">
    <source>
        <dbReference type="ARBA" id="ARBA00022679"/>
    </source>
</evidence>
<keyword evidence="4" id="KW-0548">Nucleotidyltransferase</keyword>
<dbReference type="GO" id="GO:0008033">
    <property type="term" value="P:tRNA processing"/>
    <property type="evidence" value="ECO:0007669"/>
    <property type="project" value="UniProtKB-KW"/>
</dbReference>
<reference evidence="10 11" key="1">
    <citation type="submission" date="2019-02" db="EMBL/GenBank/DDBJ databases">
        <title>Genomic Encyclopedia of Type Strains, Phase IV (KMG-IV): sequencing the most valuable type-strain genomes for metagenomic binning, comparative biology and taxonomic classification.</title>
        <authorList>
            <person name="Goeker M."/>
        </authorList>
    </citation>
    <scope>NUCLEOTIDE SEQUENCE [LARGE SCALE GENOMIC DNA]</scope>
    <source>
        <strain evidence="10 11">DSM 29486</strain>
    </source>
</reference>
<gene>
    <name evidence="10" type="ORF">EV209_2472</name>
</gene>
<keyword evidence="6" id="KW-0547">Nucleotide-binding</keyword>
<dbReference type="GO" id="GO:0000049">
    <property type="term" value="F:tRNA binding"/>
    <property type="evidence" value="ECO:0007669"/>
    <property type="project" value="TreeGrafter"/>
</dbReference>
<evidence type="ECO:0000256" key="7">
    <source>
        <dbReference type="ARBA" id="ARBA00022842"/>
    </source>
</evidence>
<dbReference type="Proteomes" id="UP000292927">
    <property type="component" value="Unassembled WGS sequence"/>
</dbReference>
<proteinExistence type="inferred from homology"/>
<dbReference type="PANTHER" id="PTHR46173:SF1">
    <property type="entry name" value="CCA TRNA NUCLEOTIDYLTRANSFERASE 1, MITOCHONDRIAL"/>
    <property type="match status" value="1"/>
</dbReference>
<dbReference type="EMBL" id="SGXF01000005">
    <property type="protein sequence ID" value="RZS94105.1"/>
    <property type="molecule type" value="Genomic_DNA"/>
</dbReference>
<dbReference type="NCBIfam" id="TIGR00277">
    <property type="entry name" value="HDIG"/>
    <property type="match status" value="1"/>
</dbReference>
<dbReference type="PROSITE" id="PS51186">
    <property type="entry name" value="GNAT"/>
    <property type="match status" value="1"/>
</dbReference>
<dbReference type="Gene3D" id="3.40.630.30">
    <property type="match status" value="1"/>
</dbReference>
<comment type="caution">
    <text evidence="10">The sequence shown here is derived from an EMBL/GenBank/DDBJ whole genome shotgun (WGS) entry which is preliminary data.</text>
</comment>
<accession>A0A4Q7P2U2</accession>
<dbReference type="SMART" id="SM00471">
    <property type="entry name" value="HDc"/>
    <property type="match status" value="1"/>
</dbReference>
<dbReference type="Gene3D" id="1.10.3090.10">
    <property type="entry name" value="cca-adding enzyme, domain 2"/>
    <property type="match status" value="1"/>
</dbReference>
<dbReference type="SUPFAM" id="SSF81891">
    <property type="entry name" value="Poly A polymerase C-terminal region-like"/>
    <property type="match status" value="1"/>
</dbReference>
<dbReference type="SUPFAM" id="SSF81301">
    <property type="entry name" value="Nucleotidyltransferase"/>
    <property type="match status" value="1"/>
</dbReference>
<dbReference type="InterPro" id="IPR032828">
    <property type="entry name" value="PolyA_RNA-bd"/>
</dbReference>
<evidence type="ECO:0000256" key="5">
    <source>
        <dbReference type="ARBA" id="ARBA00022723"/>
    </source>
</evidence>
<evidence type="ECO:0000256" key="6">
    <source>
        <dbReference type="ARBA" id="ARBA00022741"/>
    </source>
</evidence>
<dbReference type="InterPro" id="IPR002646">
    <property type="entry name" value="PolA_pol_head_dom"/>
</dbReference>
<organism evidence="10 11">
    <name type="scientific">Cuneatibacter caecimuris</name>
    <dbReference type="NCBI Taxonomy" id="1796618"/>
    <lineage>
        <taxon>Bacteria</taxon>
        <taxon>Bacillati</taxon>
        <taxon>Bacillota</taxon>
        <taxon>Clostridia</taxon>
        <taxon>Lachnospirales</taxon>
        <taxon>Lachnospiraceae</taxon>
        <taxon>Cuneatibacter</taxon>
    </lineage>
</organism>
<dbReference type="GO" id="GO:0016779">
    <property type="term" value="F:nucleotidyltransferase activity"/>
    <property type="evidence" value="ECO:0007669"/>
    <property type="project" value="UniProtKB-KW"/>
</dbReference>
<feature type="domain" description="N-acetyltransferase" evidence="9">
    <location>
        <begin position="457"/>
        <end position="600"/>
    </location>
</feature>
<keyword evidence="5" id="KW-0479">Metal-binding</keyword>
<dbReference type="SUPFAM" id="SSF55729">
    <property type="entry name" value="Acyl-CoA N-acyltransferases (Nat)"/>
    <property type="match status" value="1"/>
</dbReference>
<dbReference type="NCBIfam" id="NF009814">
    <property type="entry name" value="PRK13299.1"/>
    <property type="match status" value="1"/>
</dbReference>
<dbReference type="GO" id="GO:0016747">
    <property type="term" value="F:acyltransferase activity, transferring groups other than amino-acyl groups"/>
    <property type="evidence" value="ECO:0007669"/>
    <property type="project" value="InterPro"/>
</dbReference>
<dbReference type="GO" id="GO:0000166">
    <property type="term" value="F:nucleotide binding"/>
    <property type="evidence" value="ECO:0007669"/>
    <property type="project" value="UniProtKB-KW"/>
</dbReference>
<dbReference type="Gene3D" id="1.10.246.80">
    <property type="match status" value="1"/>
</dbReference>
<dbReference type="InterPro" id="IPR050264">
    <property type="entry name" value="Bact_CCA-adding_enz_type3_sf"/>
</dbReference>
<evidence type="ECO:0000256" key="3">
    <source>
        <dbReference type="ARBA" id="ARBA00022694"/>
    </source>
</evidence>
<dbReference type="InterPro" id="IPR000182">
    <property type="entry name" value="GNAT_dom"/>
</dbReference>
<keyword evidence="11" id="KW-1185">Reference proteome</keyword>
<name>A0A4Q7P2U2_9FIRM</name>
<evidence type="ECO:0000256" key="4">
    <source>
        <dbReference type="ARBA" id="ARBA00022695"/>
    </source>
</evidence>
<dbReference type="InterPro" id="IPR003607">
    <property type="entry name" value="HD/PDEase_dom"/>
</dbReference>
<dbReference type="InterPro" id="IPR006674">
    <property type="entry name" value="HD_domain"/>
</dbReference>
<evidence type="ECO:0000313" key="11">
    <source>
        <dbReference type="Proteomes" id="UP000292927"/>
    </source>
</evidence>
<dbReference type="InterPro" id="IPR006675">
    <property type="entry name" value="HDIG_dom"/>
</dbReference>
<dbReference type="Pfam" id="PF01966">
    <property type="entry name" value="HD"/>
    <property type="match status" value="1"/>
</dbReference>
<dbReference type="InterPro" id="IPR016181">
    <property type="entry name" value="Acyl_CoA_acyltransferase"/>
</dbReference>
<comment type="cofactor">
    <cofactor evidence="1">
        <name>Mg(2+)</name>
        <dbReference type="ChEBI" id="CHEBI:18420"/>
    </cofactor>
</comment>
<evidence type="ECO:0000256" key="1">
    <source>
        <dbReference type="ARBA" id="ARBA00001946"/>
    </source>
</evidence>
<dbReference type="PANTHER" id="PTHR46173">
    <property type="entry name" value="CCA TRNA NUCLEOTIDYLTRANSFERASE 1, MITOCHONDRIAL"/>
    <property type="match status" value="1"/>
</dbReference>
<dbReference type="Gene3D" id="3.30.460.10">
    <property type="entry name" value="Beta Polymerase, domain 2"/>
    <property type="match status" value="1"/>
</dbReference>
<comment type="similarity">
    <text evidence="8">Belongs to the tRNA nucleotidyltransferase/poly(A) polymerase family.</text>
</comment>
<dbReference type="Pfam" id="PF01743">
    <property type="entry name" value="PolyA_pol"/>
    <property type="match status" value="1"/>
</dbReference>
<dbReference type="GO" id="GO:0046872">
    <property type="term" value="F:metal ion binding"/>
    <property type="evidence" value="ECO:0007669"/>
    <property type="project" value="UniProtKB-KW"/>
</dbReference>
<keyword evidence="2 8" id="KW-0808">Transferase</keyword>